<dbReference type="Gene3D" id="3.90.580.10">
    <property type="entry name" value="Zinc finger, CHC2-type domain"/>
    <property type="match status" value="1"/>
</dbReference>
<dbReference type="GO" id="GO:0006260">
    <property type="term" value="P:DNA replication"/>
    <property type="evidence" value="ECO:0007669"/>
    <property type="project" value="InterPro"/>
</dbReference>
<dbReference type="GO" id="GO:0003899">
    <property type="term" value="F:DNA-directed RNA polymerase activity"/>
    <property type="evidence" value="ECO:0007669"/>
    <property type="project" value="InterPro"/>
</dbReference>
<protein>
    <recommendedName>
        <fullName evidence="1">Zinc finger CHC2-type domain-containing protein</fullName>
    </recommendedName>
</protein>
<reference evidence="2 3" key="1">
    <citation type="submission" date="2018-03" db="EMBL/GenBank/DDBJ databases">
        <title>Adhaeribacter sp. HMF7605 Genome sequencing and assembly.</title>
        <authorList>
            <person name="Kang H."/>
            <person name="Kang J."/>
            <person name="Cha I."/>
            <person name="Kim H."/>
            <person name="Joh K."/>
        </authorList>
    </citation>
    <scope>NUCLEOTIDE SEQUENCE [LARGE SCALE GENOMIC DNA]</scope>
    <source>
        <strain evidence="2 3">HMF7605</strain>
    </source>
</reference>
<dbReference type="GO" id="GO:0008270">
    <property type="term" value="F:zinc ion binding"/>
    <property type="evidence" value="ECO:0007669"/>
    <property type="project" value="InterPro"/>
</dbReference>
<dbReference type="AlphaFoldDB" id="A0A2T2YEE7"/>
<dbReference type="GO" id="GO:0003677">
    <property type="term" value="F:DNA binding"/>
    <property type="evidence" value="ECO:0007669"/>
    <property type="project" value="InterPro"/>
</dbReference>
<dbReference type="Pfam" id="PF01807">
    <property type="entry name" value="Zn_ribbon_DnaG"/>
    <property type="match status" value="1"/>
</dbReference>
<dbReference type="Gene3D" id="3.40.1360.10">
    <property type="match status" value="1"/>
</dbReference>
<dbReference type="InterPro" id="IPR002694">
    <property type="entry name" value="Znf_CHC2"/>
</dbReference>
<comment type="caution">
    <text evidence="2">The sequence shown here is derived from an EMBL/GenBank/DDBJ whole genome shotgun (WGS) entry which is preliminary data.</text>
</comment>
<sequence length="421" mass="47954">MVIFRAKKLPEGTVLHYFKNTNKLMNPQKPDLTDIKALSIVKILSSINIFPQFKSGGEQYYISPIRNPEKTPSFTVNERKNCWFDHGFEGGGVGGDVIDLVSRLYEIEFPVAVEFLQQAIHNPALLGSKLTKVAAVAPAEREYKSTLTLLQAGPVEHAILLKYLRSRAINLDLLSGCSDLLHQVYYQLAGKNKIYYGLGFKNNAGGYEVRTYNFQSFIGSKKDVTFLKGSWPGLAVFEGFMDYLSALTYWKTTSLKYDILILNSTRMLKAALPIILSQPHVYSFLDNDQSGLQATEFIKEKCQENEIGFTNHSEIYKGYKDFNDLLTNSAPPRPLPGTSKDTVSEISKNSKWWLWVIFREMQFTKDGVGFTKFTWFSFNSDASGYQALLQFRQSLESKIKYYRLCERTKGRDFKILEEGHV</sequence>
<dbReference type="SMART" id="SM00400">
    <property type="entry name" value="ZnF_CHCC"/>
    <property type="match status" value="1"/>
</dbReference>
<dbReference type="SUPFAM" id="SSF57783">
    <property type="entry name" value="Zinc beta-ribbon"/>
    <property type="match status" value="1"/>
</dbReference>
<evidence type="ECO:0000313" key="3">
    <source>
        <dbReference type="Proteomes" id="UP000240357"/>
    </source>
</evidence>
<dbReference type="Pfam" id="PF13155">
    <property type="entry name" value="Toprim_2"/>
    <property type="match status" value="1"/>
</dbReference>
<evidence type="ECO:0000259" key="1">
    <source>
        <dbReference type="SMART" id="SM00400"/>
    </source>
</evidence>
<dbReference type="EMBL" id="PYFT01000001">
    <property type="protein sequence ID" value="PSR53891.1"/>
    <property type="molecule type" value="Genomic_DNA"/>
</dbReference>
<dbReference type="InterPro" id="IPR036977">
    <property type="entry name" value="DNA_primase_Znf_CHC2"/>
</dbReference>
<proteinExistence type="predicted"/>
<keyword evidence="3" id="KW-1185">Reference proteome</keyword>
<gene>
    <name evidence="2" type="ORF">AHMF7605_10365</name>
</gene>
<evidence type="ECO:0000313" key="2">
    <source>
        <dbReference type="EMBL" id="PSR53891.1"/>
    </source>
</evidence>
<feature type="domain" description="Zinc finger CHC2-type" evidence="1">
    <location>
        <begin position="69"/>
        <end position="117"/>
    </location>
</feature>
<name>A0A2T2YEE7_9BACT</name>
<dbReference type="Proteomes" id="UP000240357">
    <property type="component" value="Unassembled WGS sequence"/>
</dbReference>
<organism evidence="2 3">
    <name type="scientific">Adhaeribacter arboris</name>
    <dbReference type="NCBI Taxonomy" id="2072846"/>
    <lineage>
        <taxon>Bacteria</taxon>
        <taxon>Pseudomonadati</taxon>
        <taxon>Bacteroidota</taxon>
        <taxon>Cytophagia</taxon>
        <taxon>Cytophagales</taxon>
        <taxon>Hymenobacteraceae</taxon>
        <taxon>Adhaeribacter</taxon>
    </lineage>
</organism>
<accession>A0A2T2YEE7</accession>